<proteinExistence type="predicted"/>
<accession>W4G2U0</accession>
<dbReference type="GeneID" id="20813309"/>
<sequence>MRIVHIRNGTTPKLDRTNSNSKNVWKQRFPVHNSHGSRGGSENVADPAMTPALSYERAGLQVSYGALIGDDQALVDFQTYVVPKSNLTAGNKSVTFHVLGGMLSGFAKLNKVLYHSVRNP</sequence>
<dbReference type="VEuPathDB" id="FungiDB:H257_11313"/>
<dbReference type="AlphaFoldDB" id="W4G2U0"/>
<reference evidence="1" key="1">
    <citation type="submission" date="2013-12" db="EMBL/GenBank/DDBJ databases">
        <title>The Genome Sequence of Aphanomyces astaci APO3.</title>
        <authorList>
            <consortium name="The Broad Institute Genomics Platform"/>
            <person name="Russ C."/>
            <person name="Tyler B."/>
            <person name="van West P."/>
            <person name="Dieguez-Uribeondo J."/>
            <person name="Young S.K."/>
            <person name="Zeng Q."/>
            <person name="Gargeya S."/>
            <person name="Fitzgerald M."/>
            <person name="Abouelleil A."/>
            <person name="Alvarado L."/>
            <person name="Chapman S.B."/>
            <person name="Gainer-Dewar J."/>
            <person name="Goldberg J."/>
            <person name="Griggs A."/>
            <person name="Gujja S."/>
            <person name="Hansen M."/>
            <person name="Howarth C."/>
            <person name="Imamovic A."/>
            <person name="Ireland A."/>
            <person name="Larimer J."/>
            <person name="McCowan C."/>
            <person name="Murphy C."/>
            <person name="Pearson M."/>
            <person name="Poon T.W."/>
            <person name="Priest M."/>
            <person name="Roberts A."/>
            <person name="Saif S."/>
            <person name="Shea T."/>
            <person name="Sykes S."/>
            <person name="Wortman J."/>
            <person name="Nusbaum C."/>
            <person name="Birren B."/>
        </authorList>
    </citation>
    <scope>NUCLEOTIDE SEQUENCE [LARGE SCALE GENOMIC DNA]</scope>
    <source>
        <strain evidence="1">APO3</strain>
    </source>
</reference>
<gene>
    <name evidence="1" type="ORF">H257_11313</name>
</gene>
<dbReference type="EMBL" id="KI913146">
    <property type="protein sequence ID" value="ETV74005.1"/>
    <property type="molecule type" value="Genomic_DNA"/>
</dbReference>
<protein>
    <submittedName>
        <fullName evidence="1">Uncharacterized protein</fullName>
    </submittedName>
</protein>
<dbReference type="RefSeq" id="XP_009836518.1">
    <property type="nucleotide sequence ID" value="XM_009838216.1"/>
</dbReference>
<organism evidence="1">
    <name type="scientific">Aphanomyces astaci</name>
    <name type="common">Crayfish plague agent</name>
    <dbReference type="NCBI Taxonomy" id="112090"/>
    <lineage>
        <taxon>Eukaryota</taxon>
        <taxon>Sar</taxon>
        <taxon>Stramenopiles</taxon>
        <taxon>Oomycota</taxon>
        <taxon>Saprolegniomycetes</taxon>
        <taxon>Saprolegniales</taxon>
        <taxon>Verrucalvaceae</taxon>
        <taxon>Aphanomyces</taxon>
    </lineage>
</organism>
<name>W4G2U0_APHAT</name>
<evidence type="ECO:0000313" key="1">
    <source>
        <dbReference type="EMBL" id="ETV74005.1"/>
    </source>
</evidence>